<comment type="similarity">
    <text evidence="2">Belongs to the class-A beta-lactamase family.</text>
</comment>
<feature type="signal peptide" evidence="4">
    <location>
        <begin position="1"/>
        <end position="38"/>
    </location>
</feature>
<evidence type="ECO:0000256" key="3">
    <source>
        <dbReference type="ARBA" id="ARBA00012865"/>
    </source>
</evidence>
<evidence type="ECO:0000256" key="4">
    <source>
        <dbReference type="SAM" id="SignalP"/>
    </source>
</evidence>
<dbReference type="SUPFAM" id="SSF56601">
    <property type="entry name" value="beta-lactamase/transpeptidase-like"/>
    <property type="match status" value="1"/>
</dbReference>
<evidence type="ECO:0000256" key="2">
    <source>
        <dbReference type="ARBA" id="ARBA00009009"/>
    </source>
</evidence>
<evidence type="ECO:0000313" key="6">
    <source>
        <dbReference type="EMBL" id="CAA9195104.1"/>
    </source>
</evidence>
<dbReference type="PANTHER" id="PTHR35333">
    <property type="entry name" value="BETA-LACTAMASE"/>
    <property type="match status" value="1"/>
</dbReference>
<gene>
    <name evidence="6" type="primary">per1</name>
    <name evidence="6" type="ORF">FLACOL7796_00444</name>
</gene>
<dbReference type="NCBIfam" id="NF012099">
    <property type="entry name" value="SubclassA2"/>
    <property type="match status" value="1"/>
</dbReference>
<dbReference type="EMBL" id="CADCST010000054">
    <property type="protein sequence ID" value="CAA9195104.1"/>
    <property type="molecule type" value="Genomic_DNA"/>
</dbReference>
<evidence type="ECO:0000259" key="5">
    <source>
        <dbReference type="Pfam" id="PF13354"/>
    </source>
</evidence>
<dbReference type="EC" id="3.5.2.6" evidence="3"/>
<keyword evidence="6" id="KW-0378">Hydrolase</keyword>
<accession>A0ABN7EFA7</accession>
<feature type="chain" id="PRO_5045514384" description="beta-lactamase" evidence="4">
    <location>
        <begin position="39"/>
        <end position="315"/>
    </location>
</feature>
<dbReference type="Proteomes" id="UP000474567">
    <property type="component" value="Unassembled WGS sequence"/>
</dbReference>
<feature type="domain" description="Beta-lactamase class A catalytic" evidence="5">
    <location>
        <begin position="60"/>
        <end position="285"/>
    </location>
</feature>
<dbReference type="GO" id="GO:0008800">
    <property type="term" value="F:beta-lactamase activity"/>
    <property type="evidence" value="ECO:0007669"/>
    <property type="project" value="UniProtKB-EC"/>
</dbReference>
<dbReference type="Gene3D" id="3.40.710.10">
    <property type="entry name" value="DD-peptidase/beta-lactamase superfamily"/>
    <property type="match status" value="1"/>
</dbReference>
<dbReference type="InterPro" id="IPR012338">
    <property type="entry name" value="Beta-lactam/transpept-like"/>
</dbReference>
<dbReference type="InterPro" id="IPR000871">
    <property type="entry name" value="Beta-lactam_class-A"/>
</dbReference>
<organism evidence="6 7">
    <name type="scientific">Flavobacterium collinsii</name>
    <dbReference type="NCBI Taxonomy" id="1114861"/>
    <lineage>
        <taxon>Bacteria</taxon>
        <taxon>Pseudomonadati</taxon>
        <taxon>Bacteroidota</taxon>
        <taxon>Flavobacteriia</taxon>
        <taxon>Flavobacteriales</taxon>
        <taxon>Flavobacteriaceae</taxon>
        <taxon>Flavobacterium</taxon>
    </lineage>
</organism>
<keyword evidence="7" id="KW-1185">Reference proteome</keyword>
<name>A0ABN7EFA7_9FLAO</name>
<dbReference type="InterPro" id="IPR045155">
    <property type="entry name" value="Beta-lactam_cat"/>
</dbReference>
<dbReference type="Pfam" id="PF13354">
    <property type="entry name" value="Beta-lactamase2"/>
    <property type="match status" value="1"/>
</dbReference>
<proteinExistence type="inferred from homology"/>
<dbReference type="NCBIfam" id="NF033103">
    <property type="entry name" value="bla_class_A"/>
    <property type="match status" value="1"/>
</dbReference>
<reference evidence="6 7" key="1">
    <citation type="submission" date="2020-02" db="EMBL/GenBank/DDBJ databases">
        <authorList>
            <person name="Criscuolo A."/>
        </authorList>
    </citation>
    <scope>NUCLEOTIDE SEQUENCE [LARGE SCALE GENOMIC DNA]</scope>
    <source>
        <strain evidence="6">CECT7796</strain>
    </source>
</reference>
<sequence length="315" mass="35859">MSNYLISKLTHFQIDTFKKMTKAFCILLFSFLSFQAFAQTTTELREKLRQIVADKHATVGIAIKSIEDKDTLSINGNLKVPMMSVFKFHIALAVLNKVDEGKLSLTQEIFIKKEDLHPDSWSPMREDFPDGNRSLTLDKLLRYTVSHSDNNGCDILIDLLGGTKTVQKFINKQGIKDFVVKVNEEQMKTWENLYLNTTTPWGTTVLLEKFFKGEILKEATTKYLYQIMVETSRGLTWMKAGLPENAELAHRTGMSGTNDANLRVAMNDVGIVKLPNGKHFVLSVYLTNITESQENTEKVIADIAKVTWDYFINKK</sequence>
<comment type="catalytic activity">
    <reaction evidence="1">
        <text>a beta-lactam + H2O = a substituted beta-amino acid</text>
        <dbReference type="Rhea" id="RHEA:20401"/>
        <dbReference type="ChEBI" id="CHEBI:15377"/>
        <dbReference type="ChEBI" id="CHEBI:35627"/>
        <dbReference type="ChEBI" id="CHEBI:140347"/>
        <dbReference type="EC" id="3.5.2.6"/>
    </reaction>
</comment>
<comment type="caution">
    <text evidence="6">The sequence shown here is derived from an EMBL/GenBank/DDBJ whole genome shotgun (WGS) entry which is preliminary data.</text>
</comment>
<dbReference type="PANTHER" id="PTHR35333:SF3">
    <property type="entry name" value="BETA-LACTAMASE-TYPE TRANSPEPTIDASE FOLD CONTAINING PROTEIN"/>
    <property type="match status" value="1"/>
</dbReference>
<keyword evidence="4" id="KW-0732">Signal</keyword>
<evidence type="ECO:0000256" key="1">
    <source>
        <dbReference type="ARBA" id="ARBA00001526"/>
    </source>
</evidence>
<protein>
    <recommendedName>
        <fullName evidence="3">beta-lactamase</fullName>
        <ecNumber evidence="3">3.5.2.6</ecNumber>
    </recommendedName>
</protein>
<evidence type="ECO:0000313" key="7">
    <source>
        <dbReference type="Proteomes" id="UP000474567"/>
    </source>
</evidence>